<dbReference type="InterPro" id="IPR006905">
    <property type="entry name" value="Flavin_halogenase"/>
</dbReference>
<keyword evidence="2" id="KW-0560">Oxidoreductase</keyword>
<dbReference type="InterPro" id="IPR050816">
    <property type="entry name" value="Flavin-dep_Halogenase_NPB"/>
</dbReference>
<dbReference type="Pfam" id="PF04820">
    <property type="entry name" value="Trp_halogenase"/>
    <property type="match status" value="2"/>
</dbReference>
<evidence type="ECO:0000256" key="3">
    <source>
        <dbReference type="ARBA" id="ARBA00023033"/>
    </source>
</evidence>
<dbReference type="PANTHER" id="PTHR43747:SF5">
    <property type="entry name" value="FAD-BINDING DOMAIN-CONTAINING PROTEIN"/>
    <property type="match status" value="1"/>
</dbReference>
<dbReference type="GO" id="GO:0004497">
    <property type="term" value="F:monooxygenase activity"/>
    <property type="evidence" value="ECO:0007669"/>
    <property type="project" value="UniProtKB-KW"/>
</dbReference>
<comment type="caution">
    <text evidence="5">The sequence shown here is derived from an EMBL/GenBank/DDBJ whole genome shotgun (WGS) entry which is preliminary data.</text>
</comment>
<evidence type="ECO:0000256" key="1">
    <source>
        <dbReference type="ARBA" id="ARBA00005706"/>
    </source>
</evidence>
<dbReference type="Gene3D" id="3.50.50.60">
    <property type="entry name" value="FAD/NAD(P)-binding domain"/>
    <property type="match status" value="1"/>
</dbReference>
<dbReference type="AlphaFoldDB" id="A0A8H5F0S2"/>
<dbReference type="GO" id="GO:0044550">
    <property type="term" value="P:secondary metabolite biosynthetic process"/>
    <property type="evidence" value="ECO:0007669"/>
    <property type="project" value="UniProtKB-ARBA"/>
</dbReference>
<evidence type="ECO:0008006" key="7">
    <source>
        <dbReference type="Google" id="ProtNLM"/>
    </source>
</evidence>
<evidence type="ECO:0000313" key="6">
    <source>
        <dbReference type="Proteomes" id="UP000567179"/>
    </source>
</evidence>
<accession>A0A8H5F0S2</accession>
<dbReference type="OrthoDB" id="3340390at2759"/>
<dbReference type="GO" id="GO:0140907">
    <property type="term" value="F:flavin-dependent halogenase activity"/>
    <property type="evidence" value="ECO:0007669"/>
    <property type="project" value="UniProtKB-ARBA"/>
</dbReference>
<keyword evidence="3" id="KW-0503">Monooxygenase</keyword>
<comment type="catalytic activity">
    <reaction evidence="4">
        <text>melleolide F + FADH2 + chloride + O2 = 6'-chloromelleolide F + FAD + 2 H2O + H(+)</text>
        <dbReference type="Rhea" id="RHEA:67160"/>
        <dbReference type="ChEBI" id="CHEBI:15377"/>
        <dbReference type="ChEBI" id="CHEBI:15378"/>
        <dbReference type="ChEBI" id="CHEBI:15379"/>
        <dbReference type="ChEBI" id="CHEBI:17996"/>
        <dbReference type="ChEBI" id="CHEBI:57692"/>
        <dbReference type="ChEBI" id="CHEBI:58307"/>
        <dbReference type="ChEBI" id="CHEBI:167712"/>
        <dbReference type="ChEBI" id="CHEBI:167713"/>
    </reaction>
    <physiologicalReaction direction="left-to-right" evidence="4">
        <dbReference type="Rhea" id="RHEA:67161"/>
    </physiologicalReaction>
</comment>
<protein>
    <recommendedName>
        <fullName evidence="7">Halogenase</fullName>
    </recommendedName>
</protein>
<proteinExistence type="inferred from homology"/>
<dbReference type="InterPro" id="IPR036188">
    <property type="entry name" value="FAD/NAD-bd_sf"/>
</dbReference>
<evidence type="ECO:0000313" key="5">
    <source>
        <dbReference type="EMBL" id="KAF5319645.1"/>
    </source>
</evidence>
<dbReference type="Proteomes" id="UP000567179">
    <property type="component" value="Unassembled WGS sequence"/>
</dbReference>
<evidence type="ECO:0000256" key="2">
    <source>
        <dbReference type="ARBA" id="ARBA00023002"/>
    </source>
</evidence>
<name>A0A8H5F0S2_9AGAR</name>
<evidence type="ECO:0000256" key="4">
    <source>
        <dbReference type="ARBA" id="ARBA00049364"/>
    </source>
</evidence>
<reference evidence="5 6" key="1">
    <citation type="journal article" date="2020" name="ISME J.">
        <title>Uncovering the hidden diversity of litter-decomposition mechanisms in mushroom-forming fungi.</title>
        <authorList>
            <person name="Floudas D."/>
            <person name="Bentzer J."/>
            <person name="Ahren D."/>
            <person name="Johansson T."/>
            <person name="Persson P."/>
            <person name="Tunlid A."/>
        </authorList>
    </citation>
    <scope>NUCLEOTIDE SEQUENCE [LARGE SCALE GENOMIC DNA]</scope>
    <source>
        <strain evidence="5 6">CBS 101986</strain>
    </source>
</reference>
<sequence length="532" mass="58820">MAPDVPPSHTTVLIIGGGPAGAYSASVLAREKVDVTLLEAAQFPRRVYHIGESMLPSINAFYAYIGAEDKLRNHGFCPKPGAAAKLMHGKQEAYTNFVERNEHDASYNVIRSELDELLLRHSQECGAKVYEQTRVLDLAFEDNYGGQPIRPIGANYVRGGQSGYISFDYLIDASGNKGIMSTKYLRNRKMNQTLHNIACWGYWTGGGIYRPGTYRHNAPWFEALLDESGWAWYIPLSNGTVSVGFVMDKTISIKKKGKLREEKSDEYSLKTHYLDQMHFAPGLRELLKNATLKEDTDEPVKSASDYSYSASCYAGDHYRLVGDAAAFIDPFFSSGVHLAHLGGLSAAMTICASIRKDCTEAQAARYHDVKVATSYTRFLIVVLSAYKQIRSQVTDVLADVDEDNYDRAFDFFRPIIQGTADVGKKLTEDEVQKAIEYCTNIFLPGDPEMREAVGSRIGFDLLSANTPIMDFKAMEKIAGPEDVDALLVLKQVNARKPLVGLYGALESLHRDIIGGHVARLEHGRIGLSAAVA</sequence>
<organism evidence="5 6">
    <name type="scientific">Psilocybe cf. subviscida</name>
    <dbReference type="NCBI Taxonomy" id="2480587"/>
    <lineage>
        <taxon>Eukaryota</taxon>
        <taxon>Fungi</taxon>
        <taxon>Dikarya</taxon>
        <taxon>Basidiomycota</taxon>
        <taxon>Agaricomycotina</taxon>
        <taxon>Agaricomycetes</taxon>
        <taxon>Agaricomycetidae</taxon>
        <taxon>Agaricales</taxon>
        <taxon>Agaricineae</taxon>
        <taxon>Strophariaceae</taxon>
        <taxon>Psilocybe</taxon>
    </lineage>
</organism>
<keyword evidence="6" id="KW-1185">Reference proteome</keyword>
<comment type="similarity">
    <text evidence="1">Belongs to the flavin-dependent halogenase family.</text>
</comment>
<dbReference type="SUPFAM" id="SSF51905">
    <property type="entry name" value="FAD/NAD(P)-binding domain"/>
    <property type="match status" value="1"/>
</dbReference>
<gene>
    <name evidence="5" type="ORF">D9619_008580</name>
</gene>
<dbReference type="EMBL" id="JAACJJ010000029">
    <property type="protein sequence ID" value="KAF5319645.1"/>
    <property type="molecule type" value="Genomic_DNA"/>
</dbReference>
<dbReference type="PRINTS" id="PR00420">
    <property type="entry name" value="RNGMNOXGNASE"/>
</dbReference>
<dbReference type="PANTHER" id="PTHR43747">
    <property type="entry name" value="FAD-BINDING PROTEIN"/>
    <property type="match status" value="1"/>
</dbReference>